<dbReference type="Gene3D" id="3.90.1010.20">
    <property type="match status" value="1"/>
</dbReference>
<dbReference type="InterPro" id="IPR007329">
    <property type="entry name" value="FMN-bd"/>
</dbReference>
<evidence type="ECO:0000256" key="2">
    <source>
        <dbReference type="SAM" id="SignalP"/>
    </source>
</evidence>
<feature type="domain" description="FMN-binding" evidence="3">
    <location>
        <begin position="117"/>
        <end position="194"/>
    </location>
</feature>
<evidence type="ECO:0000313" key="5">
    <source>
        <dbReference type="Proteomes" id="UP001430172"/>
    </source>
</evidence>
<reference evidence="4" key="1">
    <citation type="submission" date="2021-02" db="EMBL/GenBank/DDBJ databases">
        <title>Phycicoccus sp. MQZ13P-5T, whole genome shotgun sequence.</title>
        <authorList>
            <person name="Tuo L."/>
        </authorList>
    </citation>
    <scope>NUCLEOTIDE SEQUENCE</scope>
    <source>
        <strain evidence="4">MQZ13P-5</strain>
    </source>
</reference>
<keyword evidence="5" id="KW-1185">Reference proteome</keyword>
<organism evidence="4 5">
    <name type="scientific">Phycicoccus sonneratiae</name>
    <dbReference type="NCBI Taxonomy" id="2807628"/>
    <lineage>
        <taxon>Bacteria</taxon>
        <taxon>Bacillati</taxon>
        <taxon>Actinomycetota</taxon>
        <taxon>Actinomycetes</taxon>
        <taxon>Micrococcales</taxon>
        <taxon>Intrasporangiaceae</taxon>
        <taxon>Phycicoccus</taxon>
    </lineage>
</organism>
<accession>A0ABS2CMH2</accession>
<dbReference type="RefSeq" id="WP_204130845.1">
    <property type="nucleotide sequence ID" value="NZ_JAFDVD010000008.1"/>
</dbReference>
<protein>
    <submittedName>
        <fullName evidence="4">FMN-binding protein</fullName>
    </submittedName>
</protein>
<dbReference type="EMBL" id="JAFDVD010000008">
    <property type="protein sequence ID" value="MBM6400376.1"/>
    <property type="molecule type" value="Genomic_DNA"/>
</dbReference>
<feature type="compositionally biased region" description="Gly residues" evidence="1">
    <location>
        <begin position="46"/>
        <end position="55"/>
    </location>
</feature>
<feature type="region of interest" description="Disordered" evidence="1">
    <location>
        <begin position="39"/>
        <end position="113"/>
    </location>
</feature>
<comment type="caution">
    <text evidence="4">The sequence shown here is derived from an EMBL/GenBank/DDBJ whole genome shotgun (WGS) entry which is preliminary data.</text>
</comment>
<gene>
    <name evidence="4" type="ORF">JQN70_08275</name>
</gene>
<feature type="compositionally biased region" description="Low complexity" evidence="1">
    <location>
        <begin position="56"/>
        <end position="113"/>
    </location>
</feature>
<evidence type="ECO:0000259" key="3">
    <source>
        <dbReference type="SMART" id="SM00900"/>
    </source>
</evidence>
<feature type="chain" id="PRO_5045719311" evidence="2">
    <location>
        <begin position="30"/>
        <end position="196"/>
    </location>
</feature>
<dbReference type="Proteomes" id="UP001430172">
    <property type="component" value="Unassembled WGS sequence"/>
</dbReference>
<proteinExistence type="predicted"/>
<evidence type="ECO:0000256" key="1">
    <source>
        <dbReference type="SAM" id="MobiDB-lite"/>
    </source>
</evidence>
<feature type="signal peptide" evidence="2">
    <location>
        <begin position="1"/>
        <end position="29"/>
    </location>
</feature>
<keyword evidence="2" id="KW-0732">Signal</keyword>
<evidence type="ECO:0000313" key="4">
    <source>
        <dbReference type="EMBL" id="MBM6400376.1"/>
    </source>
</evidence>
<name>A0ABS2CMH2_9MICO</name>
<sequence>MRRITTWLLSTISALVLLFSYHTSTNSGSASAVATGTADAAANGTGDTGTTGSDGTGTSDQGATDQGSTDSGTDGSDDSGATATPTPTPSTDSGSTGSDGSSGSSSGTFTGDAVQTRYGPVQVEITVAGGKITKSVVTQVPWNDHRDQEINSYAVPILNDEAVRAQSADIDMVSGATFTSDGYIQSLQSAIDQANL</sequence>
<dbReference type="Pfam" id="PF04205">
    <property type="entry name" value="FMN_bind"/>
    <property type="match status" value="1"/>
</dbReference>
<dbReference type="SMART" id="SM00900">
    <property type="entry name" value="FMN_bind"/>
    <property type="match status" value="1"/>
</dbReference>